<evidence type="ECO:0000256" key="1">
    <source>
        <dbReference type="SAM" id="MobiDB-lite"/>
    </source>
</evidence>
<evidence type="ECO:0000313" key="3">
    <source>
        <dbReference type="Proteomes" id="UP001144191"/>
    </source>
</evidence>
<feature type="compositionally biased region" description="Basic and acidic residues" evidence="1">
    <location>
        <begin position="106"/>
        <end position="120"/>
    </location>
</feature>
<feature type="region of interest" description="Disordered" evidence="1">
    <location>
        <begin position="195"/>
        <end position="233"/>
    </location>
</feature>
<dbReference type="AlphaFoldDB" id="A0A9W6EGF2"/>
<reference evidence="2" key="1">
    <citation type="submission" date="2022-07" db="EMBL/GenBank/DDBJ databases">
        <title>Taxonomy of Aspergillus series Nigri: significant species reduction supported by multi-species coalescent approaches.</title>
        <authorList>
            <person name="Bian C."/>
            <person name="Kusuya Y."/>
            <person name="Sklenar F."/>
            <person name="D'hooge E."/>
            <person name="Yaguchi T."/>
            <person name="Takahashi H."/>
            <person name="Hubka V."/>
        </authorList>
    </citation>
    <scope>NUCLEOTIDE SEQUENCE</scope>
    <source>
        <strain evidence="2">IFM 63604</strain>
    </source>
</reference>
<name>A0A9W6EGF2_ASPNG</name>
<dbReference type="EMBL" id="BRPB01000217">
    <property type="protein sequence ID" value="GLA56050.1"/>
    <property type="molecule type" value="Genomic_DNA"/>
</dbReference>
<accession>A0A9W6EGF2</accession>
<feature type="region of interest" description="Disordered" evidence="1">
    <location>
        <begin position="90"/>
        <end position="161"/>
    </location>
</feature>
<dbReference type="Proteomes" id="UP001144191">
    <property type="component" value="Unassembled WGS sequence"/>
</dbReference>
<protein>
    <submittedName>
        <fullName evidence="2">Uncharacterized protein</fullName>
    </submittedName>
</protein>
<comment type="caution">
    <text evidence="2">The sequence shown here is derived from an EMBL/GenBank/DDBJ whole genome shotgun (WGS) entry which is preliminary data.</text>
</comment>
<gene>
    <name evidence="2" type="ORF">AnigIFM63604_004108</name>
</gene>
<evidence type="ECO:0000313" key="2">
    <source>
        <dbReference type="EMBL" id="GLA56050.1"/>
    </source>
</evidence>
<sequence>MLKCSHTSPCEACRKARSACVPQSDRLRAKHRNTVSTEARIEKLPFRRDYVDERPLEITTSDEVHAGECTKQHRWIASNKGRTSVTAIPRENYAGSDSPTTCPDDITTRGEWNDVGDDRNSTLPSETGENAGWEPPSSAFALPDSYMPADNSTENPTADPWYSMPWTSEPHSRETLPASFWGWNWSQSGYLTGSETDGFLHPSIPTQQPGGRPFRGDAEEPQYPSRSGIMPFS</sequence>
<organism evidence="2 3">
    <name type="scientific">Aspergillus niger</name>
    <dbReference type="NCBI Taxonomy" id="5061"/>
    <lineage>
        <taxon>Eukaryota</taxon>
        <taxon>Fungi</taxon>
        <taxon>Dikarya</taxon>
        <taxon>Ascomycota</taxon>
        <taxon>Pezizomycotina</taxon>
        <taxon>Eurotiomycetes</taxon>
        <taxon>Eurotiomycetidae</taxon>
        <taxon>Eurotiales</taxon>
        <taxon>Aspergillaceae</taxon>
        <taxon>Aspergillus</taxon>
        <taxon>Aspergillus subgen. Circumdati</taxon>
    </lineage>
</organism>
<proteinExistence type="predicted"/>